<comment type="caution">
    <text evidence="3">The sequence shown here is derived from an EMBL/GenBank/DDBJ whole genome shotgun (WGS) entry which is preliminary data.</text>
</comment>
<feature type="domain" description="DUF7946" evidence="1">
    <location>
        <begin position="4"/>
        <end position="179"/>
    </location>
</feature>
<dbReference type="EMBL" id="LXPS01000009">
    <property type="protein sequence ID" value="OAE47858.1"/>
    <property type="molecule type" value="Genomic_DNA"/>
</dbReference>
<proteinExistence type="predicted"/>
<dbReference type="RefSeq" id="WP_063948278.1">
    <property type="nucleotide sequence ID" value="NZ_LXPS01000009.1"/>
</dbReference>
<dbReference type="Pfam" id="PF25678">
    <property type="entry name" value="DUF7946"/>
    <property type="match status" value="1"/>
</dbReference>
<evidence type="ECO:0000259" key="2">
    <source>
        <dbReference type="Pfam" id="PF25679"/>
    </source>
</evidence>
<feature type="domain" description="DUF7947" evidence="2">
    <location>
        <begin position="189"/>
        <end position="275"/>
    </location>
</feature>
<evidence type="ECO:0000259" key="1">
    <source>
        <dbReference type="Pfam" id="PF25678"/>
    </source>
</evidence>
<organism evidence="3 4">
    <name type="scientific">Agrobacterium tumefaciens</name>
    <dbReference type="NCBI Taxonomy" id="358"/>
    <lineage>
        <taxon>Bacteria</taxon>
        <taxon>Pseudomonadati</taxon>
        <taxon>Pseudomonadota</taxon>
        <taxon>Alphaproteobacteria</taxon>
        <taxon>Hyphomicrobiales</taxon>
        <taxon>Rhizobiaceae</taxon>
        <taxon>Rhizobium/Agrobacterium group</taxon>
        <taxon>Agrobacterium</taxon>
        <taxon>Agrobacterium tumefaciens complex</taxon>
    </lineage>
</organism>
<accession>A0A176XF04</accession>
<dbReference type="InterPro" id="IPR057706">
    <property type="entry name" value="DUF7946"/>
</dbReference>
<name>A0A176XF04_AGRTU</name>
<dbReference type="InterPro" id="IPR057707">
    <property type="entry name" value="DUF7947"/>
</dbReference>
<reference evidence="3 4" key="1">
    <citation type="submission" date="2016-05" db="EMBL/GenBank/DDBJ databases">
        <authorList>
            <person name="Lavstsen T."/>
            <person name="Jespersen J.S."/>
        </authorList>
    </citation>
    <scope>NUCLEOTIDE SEQUENCE [LARGE SCALE GENOMIC DNA]</scope>
    <source>
        <strain evidence="3 4">KCJ1736</strain>
    </source>
</reference>
<dbReference type="AlphaFoldDB" id="A0A176XF04"/>
<evidence type="ECO:0000313" key="4">
    <source>
        <dbReference type="Proteomes" id="UP000077098"/>
    </source>
</evidence>
<dbReference type="Pfam" id="PF25679">
    <property type="entry name" value="DUF7947"/>
    <property type="match status" value="1"/>
</dbReference>
<sequence length="283" mass="31026">MFINVNFSGGLADAHRLPAYDGAKSLEGITRSLLIVTNFLVEGRVRHREFGRVPLTFNIVAQQPGSFETVFEIAYTAAVIGGPVIQEVAGSVASNLLTELISTTFKRATGLTEERPSAEIIDLEATRSGDVDAIVDAIEPALRQSHTVINHGVTNITIHNYAQPEQPVARLNRETKGYMWDNVIDDRVRVKLFSVASFNANQGTGRAFDLEEGRSIPFKLAPDTDRQTVDTLLGSISSYTRRRRLGDNLTSAIALVYTCVLAVDGRVKKITIQRARNDISQLG</sequence>
<evidence type="ECO:0000313" key="3">
    <source>
        <dbReference type="EMBL" id="OAE47858.1"/>
    </source>
</evidence>
<dbReference type="Proteomes" id="UP000077098">
    <property type="component" value="Unassembled WGS sequence"/>
</dbReference>
<gene>
    <name evidence="3" type="ORF">A7J57_06425</name>
</gene>
<protein>
    <submittedName>
        <fullName evidence="3">Uncharacterized protein</fullName>
    </submittedName>
</protein>